<feature type="chain" id="PRO_5044796656" evidence="2">
    <location>
        <begin position="21"/>
        <end position="785"/>
    </location>
</feature>
<comment type="caution">
    <text evidence="3">The sequence shown here is derived from an EMBL/GenBank/DDBJ whole genome shotgun (WGS) entry which is preliminary data.</text>
</comment>
<feature type="signal peptide" evidence="2">
    <location>
        <begin position="1"/>
        <end position="20"/>
    </location>
</feature>
<keyword evidence="4" id="KW-1185">Reference proteome</keyword>
<feature type="compositionally biased region" description="Basic residues" evidence="1">
    <location>
        <begin position="747"/>
        <end position="759"/>
    </location>
</feature>
<protein>
    <submittedName>
        <fullName evidence="3">Uncharacterized protein</fullName>
    </submittedName>
</protein>
<feature type="compositionally biased region" description="Basic residues" evidence="1">
    <location>
        <begin position="694"/>
        <end position="708"/>
    </location>
</feature>
<feature type="region of interest" description="Disordered" evidence="1">
    <location>
        <begin position="691"/>
        <end position="785"/>
    </location>
</feature>
<organism evidence="3 4">
    <name type="scientific">Cryptolaemus montrouzieri</name>
    <dbReference type="NCBI Taxonomy" id="559131"/>
    <lineage>
        <taxon>Eukaryota</taxon>
        <taxon>Metazoa</taxon>
        <taxon>Ecdysozoa</taxon>
        <taxon>Arthropoda</taxon>
        <taxon>Hexapoda</taxon>
        <taxon>Insecta</taxon>
        <taxon>Pterygota</taxon>
        <taxon>Neoptera</taxon>
        <taxon>Endopterygota</taxon>
        <taxon>Coleoptera</taxon>
        <taxon>Polyphaga</taxon>
        <taxon>Cucujiformia</taxon>
        <taxon>Coccinelloidea</taxon>
        <taxon>Coccinellidae</taxon>
        <taxon>Scymninae</taxon>
        <taxon>Scymnini</taxon>
        <taxon>Cryptolaemus</taxon>
    </lineage>
</organism>
<evidence type="ECO:0000313" key="3">
    <source>
        <dbReference type="EMBL" id="KAL3266305.1"/>
    </source>
</evidence>
<sequence>MNIFILWFISGLLYFDLAYGTEKYEKRGRYHHHAARSLAEEATTENVLLNSNLLDFDGLNLIFNSEKNVLGFSNTTEDIAFVFRACQGPSVKLLIDARSGTVLRFENLDKIKLTQSQELTGKIKDVLKNVLEKYEYENETLPGESSDIEATSEEGIELWNKIYLHLGHPKEKGDSKYRSLAFLEKFVEKLRKVYFGSLDGLLDGKADLKLKQNLNRFLTITIGLNKLFTGAQGGLKKILSKKIKFDPNSLYNSKNGAEVLVYILRQTGSKFDLGVIWGSLLNDVHEVVNIIQLLGGGEKRNGVDETFAVIGNVWDALTFRLSLASLMSFLTEASSADTWSKSDSGDFKQVVNDLKNITDEQSRKYDSSGMLAPFTKFSTNLTANTLIKNGVNISDLVVKWHKRDYIGGLKFILDATFLWSSFKPYNDLLFDSYVSFLNSSSDPLALKRLTPAVSLEQFSGKEGSLWKKLCSNYNLDEKLKNRGRANEIMNGIPGFSEFSKTYKDYYGKFFNFDKMLKGNSMSEYFKKIAIEKFQWTSNILHDSFSFTKHAFVDPIKLFIPGSAIKDSKIPFLPISPEENKVECKEDDNECATKKPIVAKKSCDDDVPECESSTPKKELTTICEDCEKKETPAVGKIFTLFPLPLEKESEATTKKKCDDCENVVTTKKVCADCDEKHGTEAAATKIVDSFESRNQHHHVKHHSKHHGSRTHHESKHDHEVKHHSRVHHETKKNHDKRKHGAREEKNHSQRHHKLETKHQKKREEKLKDSHHVKSHHKHGDTHNLHE</sequence>
<dbReference type="Proteomes" id="UP001516400">
    <property type="component" value="Unassembled WGS sequence"/>
</dbReference>
<feature type="compositionally biased region" description="Basic and acidic residues" evidence="1">
    <location>
        <begin position="760"/>
        <end position="770"/>
    </location>
</feature>
<keyword evidence="2" id="KW-0732">Signal</keyword>
<feature type="compositionally biased region" description="Basic residues" evidence="1">
    <location>
        <begin position="720"/>
        <end position="739"/>
    </location>
</feature>
<name>A0ABD2MJ23_9CUCU</name>
<feature type="compositionally biased region" description="Basic and acidic residues" evidence="1">
    <location>
        <begin position="709"/>
        <end position="719"/>
    </location>
</feature>
<gene>
    <name evidence="3" type="ORF">HHI36_010484</name>
</gene>
<accession>A0ABD2MJ23</accession>
<dbReference type="AlphaFoldDB" id="A0ABD2MJ23"/>
<evidence type="ECO:0000256" key="1">
    <source>
        <dbReference type="SAM" id="MobiDB-lite"/>
    </source>
</evidence>
<proteinExistence type="predicted"/>
<reference evidence="3 4" key="1">
    <citation type="journal article" date="2021" name="BMC Biol.">
        <title>Horizontally acquired antibacterial genes associated with adaptive radiation of ladybird beetles.</title>
        <authorList>
            <person name="Li H.S."/>
            <person name="Tang X.F."/>
            <person name="Huang Y.H."/>
            <person name="Xu Z.Y."/>
            <person name="Chen M.L."/>
            <person name="Du X.Y."/>
            <person name="Qiu B.Y."/>
            <person name="Chen P.T."/>
            <person name="Zhang W."/>
            <person name="Slipinski A."/>
            <person name="Escalona H.E."/>
            <person name="Waterhouse R.M."/>
            <person name="Zwick A."/>
            <person name="Pang H."/>
        </authorList>
    </citation>
    <scope>NUCLEOTIDE SEQUENCE [LARGE SCALE GENOMIC DNA]</scope>
    <source>
        <strain evidence="3">SYSU2018</strain>
    </source>
</reference>
<evidence type="ECO:0000256" key="2">
    <source>
        <dbReference type="SAM" id="SignalP"/>
    </source>
</evidence>
<evidence type="ECO:0000313" key="4">
    <source>
        <dbReference type="Proteomes" id="UP001516400"/>
    </source>
</evidence>
<dbReference type="EMBL" id="JABFTP020000001">
    <property type="protein sequence ID" value="KAL3266305.1"/>
    <property type="molecule type" value="Genomic_DNA"/>
</dbReference>